<keyword evidence="4" id="KW-1185">Reference proteome</keyword>
<feature type="domain" description="CBM6" evidence="2">
    <location>
        <begin position="300"/>
        <end position="422"/>
    </location>
</feature>
<organism evidence="3 4">
    <name type="scientific">Marivirga lumbricoides</name>
    <dbReference type="NCBI Taxonomy" id="1046115"/>
    <lineage>
        <taxon>Bacteria</taxon>
        <taxon>Pseudomonadati</taxon>
        <taxon>Bacteroidota</taxon>
        <taxon>Cytophagia</taxon>
        <taxon>Cytophagales</taxon>
        <taxon>Marivirgaceae</taxon>
        <taxon>Marivirga</taxon>
    </lineage>
</organism>
<evidence type="ECO:0000256" key="1">
    <source>
        <dbReference type="ARBA" id="ARBA00022729"/>
    </source>
</evidence>
<dbReference type="InterPro" id="IPR006584">
    <property type="entry name" value="Cellulose-bd_IV"/>
</dbReference>
<dbReference type="InterPro" id="IPR008979">
    <property type="entry name" value="Galactose-bd-like_sf"/>
</dbReference>
<accession>A0ABQ1N691</accession>
<keyword evidence="1" id="KW-0732">Signal</keyword>
<dbReference type="CDD" id="cd00413">
    <property type="entry name" value="Glyco_hydrolase_16"/>
    <property type="match status" value="1"/>
</dbReference>
<reference evidence="4" key="1">
    <citation type="journal article" date="2019" name="Int. J. Syst. Evol. Microbiol.">
        <title>The Global Catalogue of Microorganisms (GCM) 10K type strain sequencing project: providing services to taxonomists for standard genome sequencing and annotation.</title>
        <authorList>
            <consortium name="The Broad Institute Genomics Platform"/>
            <consortium name="The Broad Institute Genome Sequencing Center for Infectious Disease"/>
            <person name="Wu L."/>
            <person name="Ma J."/>
        </authorList>
    </citation>
    <scope>NUCLEOTIDE SEQUENCE [LARGE SCALE GENOMIC DNA]</scope>
    <source>
        <strain evidence="4">CGMCC 1.10832</strain>
    </source>
</reference>
<sequence length="512" mass="56015">MAQTVMFDDFNYSGINDNQFSTFNKWNIVSGVSGPPEGGLYSRNNVGFTNDPANPSNRLMTLSTTVNGTTKATTHARVEAAGYEYFEGTYAARVYFSDIPFTYKDANIQTFYTIVSSSLAQDGSKYSELDIAEYMAADKWGISPDNPVLYTTSYHKYIAVPWTPWKTYNAITGSQAGWHTFVASCTDGVNIRYFMDGNLIATHSVTDNETQAGLPVYPRSNMHVAFANWIWNNVTGSSTANRTTTMQVDWTAYFKDQDLTPAQVESQVAAFRAEGLQRRNLVGQTHYGAVNPPPPPSFSKLIQAESYNSMQGVQLEGTTDVGGGQNVGWIDNTDWMSYYDIEIPATGQYLVEYRVASPQSSGIVALDLNGGAISLGAVAVPNTGGWQNWTTISHTVNMNAGTYNVGIYASSGGFNLNWFKISSVSNTANAQVVTNELAKEVTIYPNPAFSKINFSSQDYFGATVQILNAEGISQIKSTVSADGIDISTLKPGLYTLVITKDGEQILERFIKK</sequence>
<protein>
    <recommendedName>
        <fullName evidence="2">CBM6 domain-containing protein</fullName>
    </recommendedName>
</protein>
<evidence type="ECO:0000313" key="3">
    <source>
        <dbReference type="EMBL" id="GGC54715.1"/>
    </source>
</evidence>
<dbReference type="EMBL" id="BMEC01000021">
    <property type="protein sequence ID" value="GGC54715.1"/>
    <property type="molecule type" value="Genomic_DNA"/>
</dbReference>
<dbReference type="InterPro" id="IPR026444">
    <property type="entry name" value="Secre_tail"/>
</dbReference>
<dbReference type="Proteomes" id="UP000636010">
    <property type="component" value="Unassembled WGS sequence"/>
</dbReference>
<dbReference type="InterPro" id="IPR013320">
    <property type="entry name" value="ConA-like_dom_sf"/>
</dbReference>
<dbReference type="Gene3D" id="2.60.120.260">
    <property type="entry name" value="Galactose-binding domain-like"/>
    <property type="match status" value="1"/>
</dbReference>
<dbReference type="InterPro" id="IPR005084">
    <property type="entry name" value="CBM6"/>
</dbReference>
<dbReference type="CDD" id="cd04080">
    <property type="entry name" value="CBM6_cellulase-like"/>
    <property type="match status" value="1"/>
</dbReference>
<proteinExistence type="predicted"/>
<dbReference type="NCBIfam" id="TIGR04183">
    <property type="entry name" value="Por_Secre_tail"/>
    <property type="match status" value="1"/>
</dbReference>
<dbReference type="SMART" id="SM00606">
    <property type="entry name" value="CBD_IV"/>
    <property type="match status" value="1"/>
</dbReference>
<evidence type="ECO:0000313" key="4">
    <source>
        <dbReference type="Proteomes" id="UP000636010"/>
    </source>
</evidence>
<dbReference type="Pfam" id="PF03422">
    <property type="entry name" value="CBM_6"/>
    <property type="match status" value="1"/>
</dbReference>
<dbReference type="Pfam" id="PF18962">
    <property type="entry name" value="Por_Secre_tail"/>
    <property type="match status" value="1"/>
</dbReference>
<name>A0ABQ1N691_9BACT</name>
<gene>
    <name evidence="3" type="ORF">GCM10011506_45450</name>
</gene>
<dbReference type="Gene3D" id="2.60.120.200">
    <property type="match status" value="1"/>
</dbReference>
<dbReference type="PROSITE" id="PS51175">
    <property type="entry name" value="CBM6"/>
    <property type="match status" value="1"/>
</dbReference>
<dbReference type="SUPFAM" id="SSF49899">
    <property type="entry name" value="Concanavalin A-like lectins/glucanases"/>
    <property type="match status" value="1"/>
</dbReference>
<dbReference type="SUPFAM" id="SSF49785">
    <property type="entry name" value="Galactose-binding domain-like"/>
    <property type="match status" value="1"/>
</dbReference>
<comment type="caution">
    <text evidence="3">The sequence shown here is derived from an EMBL/GenBank/DDBJ whole genome shotgun (WGS) entry which is preliminary data.</text>
</comment>
<evidence type="ECO:0000259" key="2">
    <source>
        <dbReference type="PROSITE" id="PS51175"/>
    </source>
</evidence>